<organism evidence="1 2">
    <name type="scientific">Intoshia linei</name>
    <dbReference type="NCBI Taxonomy" id="1819745"/>
    <lineage>
        <taxon>Eukaryota</taxon>
        <taxon>Metazoa</taxon>
        <taxon>Spiralia</taxon>
        <taxon>Lophotrochozoa</taxon>
        <taxon>Mesozoa</taxon>
        <taxon>Orthonectida</taxon>
        <taxon>Rhopaluridae</taxon>
        <taxon>Intoshia</taxon>
    </lineage>
</organism>
<dbReference type="EMBL" id="LWCA01001985">
    <property type="protein sequence ID" value="OAF64255.1"/>
    <property type="molecule type" value="Genomic_DNA"/>
</dbReference>
<evidence type="ECO:0000313" key="2">
    <source>
        <dbReference type="Proteomes" id="UP000078046"/>
    </source>
</evidence>
<feature type="non-terminal residue" evidence="1">
    <location>
        <position position="134"/>
    </location>
</feature>
<name>A0A177AQK2_9BILA</name>
<dbReference type="Proteomes" id="UP000078046">
    <property type="component" value="Unassembled WGS sequence"/>
</dbReference>
<gene>
    <name evidence="1" type="ORF">A3Q56_08040</name>
</gene>
<reference evidence="1 2" key="1">
    <citation type="submission" date="2016-04" db="EMBL/GenBank/DDBJ databases">
        <title>The genome of Intoshia linei affirms orthonectids as highly simplified spiralians.</title>
        <authorList>
            <person name="Mikhailov K.V."/>
            <person name="Slusarev G.S."/>
            <person name="Nikitin M.A."/>
            <person name="Logacheva M.D."/>
            <person name="Penin A."/>
            <person name="Aleoshin V."/>
            <person name="Panchin Y.V."/>
        </authorList>
    </citation>
    <scope>NUCLEOTIDE SEQUENCE [LARGE SCALE GENOMIC DNA]</scope>
    <source>
        <strain evidence="1">Intl2013</strain>
        <tissue evidence="1">Whole animal</tissue>
    </source>
</reference>
<protein>
    <submittedName>
        <fullName evidence="1">Uncharacterized protein</fullName>
    </submittedName>
</protein>
<evidence type="ECO:0000313" key="1">
    <source>
        <dbReference type="EMBL" id="OAF64255.1"/>
    </source>
</evidence>
<accession>A0A177AQK2</accession>
<comment type="caution">
    <text evidence="1">The sequence shown here is derived from an EMBL/GenBank/DDBJ whole genome shotgun (WGS) entry which is preliminary data.</text>
</comment>
<proteinExistence type="predicted"/>
<sequence>MSDTEDNIDMTIRTKKVQNKEKIIGWTTVDKKKEQLNDIKSDEGSSKIISVQIILEDLPDIPEIQEIDSKLNVNSTADATISSFATQINFEKIENEISEMSSMFELNLSIDLSIFTKHIPSREFINENSTDPYF</sequence>
<keyword evidence="2" id="KW-1185">Reference proteome</keyword>
<dbReference type="AlphaFoldDB" id="A0A177AQK2"/>